<feature type="region of interest" description="Disordered" evidence="1">
    <location>
        <begin position="1"/>
        <end position="33"/>
    </location>
</feature>
<organism evidence="3 4">
    <name type="scientific">Flavipsychrobacter stenotrophus</name>
    <dbReference type="NCBI Taxonomy" id="2077091"/>
    <lineage>
        <taxon>Bacteria</taxon>
        <taxon>Pseudomonadati</taxon>
        <taxon>Bacteroidota</taxon>
        <taxon>Chitinophagia</taxon>
        <taxon>Chitinophagales</taxon>
        <taxon>Chitinophagaceae</taxon>
        <taxon>Flavipsychrobacter</taxon>
    </lineage>
</organism>
<proteinExistence type="predicted"/>
<dbReference type="OrthoDB" id="677647at2"/>
<gene>
    <name evidence="3" type="ORF">CJD36_007155</name>
</gene>
<reference evidence="3 4" key="1">
    <citation type="submission" date="2018-01" db="EMBL/GenBank/DDBJ databases">
        <title>A novel member of the phylum Bacteroidetes isolated from glacier ice.</title>
        <authorList>
            <person name="Liu Q."/>
            <person name="Xin Y.-H."/>
        </authorList>
    </citation>
    <scope>NUCLEOTIDE SEQUENCE [LARGE SCALE GENOMIC DNA]</scope>
    <source>
        <strain evidence="3 4">RB1R16</strain>
    </source>
</reference>
<name>A0A2S7SY69_9BACT</name>
<evidence type="ECO:0000256" key="1">
    <source>
        <dbReference type="SAM" id="MobiDB-lite"/>
    </source>
</evidence>
<dbReference type="AlphaFoldDB" id="A0A2S7SY69"/>
<keyword evidence="2" id="KW-1133">Transmembrane helix</keyword>
<comment type="caution">
    <text evidence="3">The sequence shown here is derived from an EMBL/GenBank/DDBJ whole genome shotgun (WGS) entry which is preliminary data.</text>
</comment>
<dbReference type="EMBL" id="PPSL01000002">
    <property type="protein sequence ID" value="PQJ11567.1"/>
    <property type="molecule type" value="Genomic_DNA"/>
</dbReference>
<dbReference type="Proteomes" id="UP000239872">
    <property type="component" value="Unassembled WGS sequence"/>
</dbReference>
<keyword evidence="2" id="KW-0472">Membrane</keyword>
<dbReference type="RefSeq" id="WP_105038447.1">
    <property type="nucleotide sequence ID" value="NZ_PPSL01000002.1"/>
</dbReference>
<evidence type="ECO:0000256" key="2">
    <source>
        <dbReference type="SAM" id="Phobius"/>
    </source>
</evidence>
<keyword evidence="4" id="KW-1185">Reference proteome</keyword>
<protein>
    <submittedName>
        <fullName evidence="3">Uncharacterized protein</fullName>
    </submittedName>
</protein>
<keyword evidence="2" id="KW-0812">Transmembrane</keyword>
<sequence>MSDKDEILNTPSGDSGENPFHTKGKQPAGDKLTAYLDGQLTPEEQYEIEQWMSDEGMESDAIDGLKMLEPNDTKVTVNRLNHNLHKTLHSRKGKRRPAKTDANTIITIVVITLLAVVAFLVIKMVK</sequence>
<accession>A0A2S7SY69</accession>
<feature type="transmembrane region" description="Helical" evidence="2">
    <location>
        <begin position="102"/>
        <end position="122"/>
    </location>
</feature>
<evidence type="ECO:0000313" key="3">
    <source>
        <dbReference type="EMBL" id="PQJ11567.1"/>
    </source>
</evidence>
<evidence type="ECO:0000313" key="4">
    <source>
        <dbReference type="Proteomes" id="UP000239872"/>
    </source>
</evidence>